<dbReference type="InterPro" id="IPR035994">
    <property type="entry name" value="Nucleoside_phosphorylase_sf"/>
</dbReference>
<name>A0A3P7MUT0_DIBLA</name>
<dbReference type="GO" id="GO:0003824">
    <property type="term" value="F:catalytic activity"/>
    <property type="evidence" value="ECO:0007669"/>
    <property type="project" value="InterPro"/>
</dbReference>
<dbReference type="OrthoDB" id="6302178at2759"/>
<gene>
    <name evidence="1" type="ORF">DILT_LOCUS13952</name>
</gene>
<proteinExistence type="predicted"/>
<evidence type="ECO:0000313" key="1">
    <source>
        <dbReference type="EMBL" id="VDN22001.1"/>
    </source>
</evidence>
<protein>
    <submittedName>
        <fullName evidence="1">Uncharacterized protein</fullName>
    </submittedName>
</protein>
<dbReference type="Gene3D" id="3.40.50.1580">
    <property type="entry name" value="Nucleoside phosphorylase domain"/>
    <property type="match status" value="1"/>
</dbReference>
<dbReference type="GO" id="GO:0009116">
    <property type="term" value="P:nucleoside metabolic process"/>
    <property type="evidence" value="ECO:0007669"/>
    <property type="project" value="InterPro"/>
</dbReference>
<organism evidence="1 2">
    <name type="scientific">Dibothriocephalus latus</name>
    <name type="common">Fish tapeworm</name>
    <name type="synonym">Diphyllobothrium latum</name>
    <dbReference type="NCBI Taxonomy" id="60516"/>
    <lineage>
        <taxon>Eukaryota</taxon>
        <taxon>Metazoa</taxon>
        <taxon>Spiralia</taxon>
        <taxon>Lophotrochozoa</taxon>
        <taxon>Platyhelminthes</taxon>
        <taxon>Cestoda</taxon>
        <taxon>Eucestoda</taxon>
        <taxon>Diphyllobothriidea</taxon>
        <taxon>Diphyllobothriidae</taxon>
        <taxon>Dibothriocephalus</taxon>
    </lineage>
</organism>
<dbReference type="AlphaFoldDB" id="A0A3P7MUT0"/>
<accession>A0A3P7MUT0</accession>
<dbReference type="Proteomes" id="UP000281553">
    <property type="component" value="Unassembled WGS sequence"/>
</dbReference>
<dbReference type="SUPFAM" id="SSF53167">
    <property type="entry name" value="Purine and uridine phosphorylases"/>
    <property type="match status" value="1"/>
</dbReference>
<reference evidence="1 2" key="1">
    <citation type="submission" date="2018-11" db="EMBL/GenBank/DDBJ databases">
        <authorList>
            <consortium name="Pathogen Informatics"/>
        </authorList>
    </citation>
    <scope>NUCLEOTIDE SEQUENCE [LARGE SCALE GENOMIC DNA]</scope>
</reference>
<evidence type="ECO:0000313" key="2">
    <source>
        <dbReference type="Proteomes" id="UP000281553"/>
    </source>
</evidence>
<keyword evidence="2" id="KW-1185">Reference proteome</keyword>
<sequence length="85" mass="9351">MPPGKQGLEMIEHESASTVSNFIRQYVHYRPQIALLCGSGFDAIVELISSPRILRFDDIPGYPNCEAPSSANQIPGKSSHYVTES</sequence>
<dbReference type="EMBL" id="UYRU01072235">
    <property type="protein sequence ID" value="VDN22001.1"/>
    <property type="molecule type" value="Genomic_DNA"/>
</dbReference>